<sequence length="364" mass="36887">MYLAVREIRFARGRFALMTGVIALVALLVVLLSGLTAGLSEDSSSAITGLPGDHVVLDSPTADGTAPTFESSAVTDDQVTRWAATKGVTSAEPFGVAQARLVARDAASTGVSVFGVRPGSALLPAVVSGRAPEGNQVLVSAGLAAKSRLSTNDTITIEGASLVVSGLAEDRHYSHTPVVWVTLDTWHALSGSTGGGRGSVTAIDIISNGADIAAADRLIGTHTIARADAPTAISSYKAENGSLRTMQGFLLAISTLVVGAFLAIWTVQRRADIAVLKALGAANRYLLGDALGQALVVLAVGIGTGGAAGFGIGLLARSVVPFSVTAATTLLPMTVMVALGLVGALLAVWRITSVDPLIALGASR</sequence>
<dbReference type="GO" id="GO:0005886">
    <property type="term" value="C:plasma membrane"/>
    <property type="evidence" value="ECO:0007669"/>
    <property type="project" value="UniProtKB-SubCell"/>
</dbReference>
<name>A0A0F0H0L5_LENAE</name>
<evidence type="ECO:0000256" key="6">
    <source>
        <dbReference type="ARBA" id="ARBA00023136"/>
    </source>
</evidence>
<dbReference type="InterPro" id="IPR003838">
    <property type="entry name" value="ABC3_permease_C"/>
</dbReference>
<dbReference type="PATRIC" id="fig|68170.10.peg.3167"/>
<evidence type="ECO:0000313" key="12">
    <source>
        <dbReference type="Proteomes" id="UP000033393"/>
    </source>
</evidence>
<proteinExistence type="inferred from homology"/>
<dbReference type="Proteomes" id="UP000033393">
    <property type="component" value="Unassembled WGS sequence"/>
</dbReference>
<feature type="domain" description="ABC3 transporter permease C-terminal" evidence="9">
    <location>
        <begin position="249"/>
        <end position="356"/>
    </location>
</feature>
<comment type="similarity">
    <text evidence="7">Belongs to the ABC-4 integral membrane protein family.</text>
</comment>
<evidence type="ECO:0000259" key="9">
    <source>
        <dbReference type="Pfam" id="PF02687"/>
    </source>
</evidence>
<dbReference type="EMBL" id="JYJG01000087">
    <property type="protein sequence ID" value="KJK49259.1"/>
    <property type="molecule type" value="Genomic_DNA"/>
</dbReference>
<organism evidence="11 12">
    <name type="scientific">Lentzea aerocolonigenes</name>
    <name type="common">Lechevalieria aerocolonigenes</name>
    <name type="synonym">Saccharothrix aerocolonigenes</name>
    <dbReference type="NCBI Taxonomy" id="68170"/>
    <lineage>
        <taxon>Bacteria</taxon>
        <taxon>Bacillati</taxon>
        <taxon>Actinomycetota</taxon>
        <taxon>Actinomycetes</taxon>
        <taxon>Pseudonocardiales</taxon>
        <taxon>Pseudonocardiaceae</taxon>
        <taxon>Lentzea</taxon>
    </lineage>
</organism>
<dbReference type="Pfam" id="PF02687">
    <property type="entry name" value="FtsX"/>
    <property type="match status" value="1"/>
</dbReference>
<protein>
    <recommendedName>
        <fullName evidence="13">ABC transporter substrate-binding protein</fullName>
    </recommendedName>
</protein>
<feature type="transmembrane region" description="Helical" evidence="8">
    <location>
        <begin position="322"/>
        <end position="349"/>
    </location>
</feature>
<keyword evidence="5 8" id="KW-1133">Transmembrane helix</keyword>
<dbReference type="Pfam" id="PF12704">
    <property type="entry name" value="MacB_PCD"/>
    <property type="match status" value="1"/>
</dbReference>
<dbReference type="AlphaFoldDB" id="A0A0F0H0L5"/>
<feature type="transmembrane region" description="Helical" evidence="8">
    <location>
        <begin position="248"/>
        <end position="267"/>
    </location>
</feature>
<keyword evidence="2" id="KW-0813">Transport</keyword>
<evidence type="ECO:0000256" key="3">
    <source>
        <dbReference type="ARBA" id="ARBA00022475"/>
    </source>
</evidence>
<evidence type="ECO:0000256" key="5">
    <source>
        <dbReference type="ARBA" id="ARBA00022989"/>
    </source>
</evidence>
<evidence type="ECO:0000256" key="1">
    <source>
        <dbReference type="ARBA" id="ARBA00004651"/>
    </source>
</evidence>
<dbReference type="OrthoDB" id="5242186at2"/>
<comment type="caution">
    <text evidence="11">The sequence shown here is derived from an EMBL/GenBank/DDBJ whole genome shotgun (WGS) entry which is preliminary data.</text>
</comment>
<keyword evidence="3" id="KW-1003">Cell membrane</keyword>
<feature type="domain" description="MacB-like periplasmic core" evidence="10">
    <location>
        <begin position="16"/>
        <end position="217"/>
    </location>
</feature>
<evidence type="ECO:0000313" key="11">
    <source>
        <dbReference type="EMBL" id="KJK49259.1"/>
    </source>
</evidence>
<keyword evidence="12" id="KW-1185">Reference proteome</keyword>
<evidence type="ECO:0008006" key="13">
    <source>
        <dbReference type="Google" id="ProtNLM"/>
    </source>
</evidence>
<evidence type="ECO:0000256" key="4">
    <source>
        <dbReference type="ARBA" id="ARBA00022692"/>
    </source>
</evidence>
<evidence type="ECO:0000259" key="10">
    <source>
        <dbReference type="Pfam" id="PF12704"/>
    </source>
</evidence>
<feature type="transmembrane region" description="Helical" evidence="8">
    <location>
        <begin position="294"/>
        <end position="316"/>
    </location>
</feature>
<dbReference type="InterPro" id="IPR051125">
    <property type="entry name" value="ABC-4/HrtB_transporter"/>
</dbReference>
<evidence type="ECO:0000256" key="2">
    <source>
        <dbReference type="ARBA" id="ARBA00022448"/>
    </source>
</evidence>
<evidence type="ECO:0000256" key="7">
    <source>
        <dbReference type="ARBA" id="ARBA00038076"/>
    </source>
</evidence>
<dbReference type="InterPro" id="IPR025857">
    <property type="entry name" value="MacB_PCD"/>
</dbReference>
<gene>
    <name evidence="11" type="ORF">UK23_14765</name>
</gene>
<dbReference type="PANTHER" id="PTHR43738:SF1">
    <property type="entry name" value="HEMIN TRANSPORT SYSTEM PERMEASE PROTEIN HRTB-RELATED"/>
    <property type="match status" value="1"/>
</dbReference>
<comment type="subcellular location">
    <subcellularLocation>
        <location evidence="1">Cell membrane</location>
        <topology evidence="1">Multi-pass membrane protein</topology>
    </subcellularLocation>
</comment>
<keyword evidence="4 8" id="KW-0812">Transmembrane</keyword>
<evidence type="ECO:0000256" key="8">
    <source>
        <dbReference type="SAM" id="Phobius"/>
    </source>
</evidence>
<accession>A0A0F0H0L5</accession>
<dbReference type="PANTHER" id="PTHR43738">
    <property type="entry name" value="ABC TRANSPORTER, MEMBRANE PROTEIN"/>
    <property type="match status" value="1"/>
</dbReference>
<keyword evidence="6 8" id="KW-0472">Membrane</keyword>
<reference evidence="11 12" key="1">
    <citation type="submission" date="2015-02" db="EMBL/GenBank/DDBJ databases">
        <authorList>
            <person name="Ju K.-S."/>
            <person name="Doroghazi J.R."/>
            <person name="Metcalf W."/>
        </authorList>
    </citation>
    <scope>NUCLEOTIDE SEQUENCE [LARGE SCALE GENOMIC DNA]</scope>
    <source>
        <strain evidence="11 12">NRRL B-16140</strain>
    </source>
</reference>